<accession>A0ABR7G5N0</accession>
<dbReference type="InterPro" id="IPR037027">
    <property type="entry name" value="YqgF/RNaseH-like_dom_sf"/>
</dbReference>
<gene>
    <name evidence="2" type="ORF">H8S40_04020</name>
</gene>
<dbReference type="SMART" id="SM00316">
    <property type="entry name" value="S1"/>
    <property type="match status" value="1"/>
</dbReference>
<feature type="domain" description="S1 motif" evidence="1">
    <location>
        <begin position="646"/>
        <end position="715"/>
    </location>
</feature>
<dbReference type="SUPFAM" id="SSF53098">
    <property type="entry name" value="Ribonuclease H-like"/>
    <property type="match status" value="1"/>
</dbReference>
<dbReference type="PANTHER" id="PTHR10724">
    <property type="entry name" value="30S RIBOSOMAL PROTEIN S1"/>
    <property type="match status" value="1"/>
</dbReference>
<protein>
    <submittedName>
        <fullName evidence="2">RNA-binding transcriptional accessory protein</fullName>
    </submittedName>
</protein>
<reference evidence="2 3" key="1">
    <citation type="submission" date="2020-08" db="EMBL/GenBank/DDBJ databases">
        <title>Genome public.</title>
        <authorList>
            <person name="Liu C."/>
            <person name="Sun Q."/>
        </authorList>
    </citation>
    <scope>NUCLEOTIDE SEQUENCE [LARGE SCALE GENOMIC DNA]</scope>
    <source>
        <strain evidence="2 3">NSJ-13</strain>
    </source>
</reference>
<dbReference type="InterPro" id="IPR041692">
    <property type="entry name" value="HHH_9"/>
</dbReference>
<dbReference type="Gene3D" id="3.30.420.140">
    <property type="entry name" value="YqgF/RNase H-like domain"/>
    <property type="match status" value="1"/>
</dbReference>
<dbReference type="InterPro" id="IPR012337">
    <property type="entry name" value="RNaseH-like_sf"/>
</dbReference>
<dbReference type="PANTHER" id="PTHR10724:SF10">
    <property type="entry name" value="S1 RNA-BINDING DOMAIN-CONTAINING PROTEIN 1"/>
    <property type="match status" value="1"/>
</dbReference>
<dbReference type="InterPro" id="IPR044146">
    <property type="entry name" value="S1_Tex"/>
</dbReference>
<comment type="caution">
    <text evidence="2">The sequence shown here is derived from an EMBL/GenBank/DDBJ whole genome shotgun (WGS) entry which is preliminary data.</text>
</comment>
<dbReference type="SUPFAM" id="SSF158832">
    <property type="entry name" value="Tex N-terminal region-like"/>
    <property type="match status" value="1"/>
</dbReference>
<evidence type="ECO:0000313" key="2">
    <source>
        <dbReference type="EMBL" id="MBC5682742.1"/>
    </source>
</evidence>
<dbReference type="InterPro" id="IPR032639">
    <property type="entry name" value="Tex_YqgF"/>
</dbReference>
<evidence type="ECO:0000313" key="3">
    <source>
        <dbReference type="Proteomes" id="UP000631576"/>
    </source>
</evidence>
<dbReference type="Pfam" id="PF16921">
    <property type="entry name" value="Tex_YqgF"/>
    <property type="match status" value="1"/>
</dbReference>
<dbReference type="Pfam" id="PF09371">
    <property type="entry name" value="Tex_N"/>
    <property type="match status" value="1"/>
</dbReference>
<proteinExistence type="predicted"/>
<organism evidence="2 3">
    <name type="scientific">Ruminococcus hominis</name>
    <dbReference type="NCBI Taxonomy" id="2763065"/>
    <lineage>
        <taxon>Bacteria</taxon>
        <taxon>Bacillati</taxon>
        <taxon>Bacillota</taxon>
        <taxon>Clostridia</taxon>
        <taxon>Eubacteriales</taxon>
        <taxon>Oscillospiraceae</taxon>
        <taxon>Ruminococcus</taxon>
    </lineage>
</organism>
<keyword evidence="3" id="KW-1185">Reference proteome</keyword>
<dbReference type="SMART" id="SM00732">
    <property type="entry name" value="YqgFc"/>
    <property type="match status" value="1"/>
</dbReference>
<dbReference type="RefSeq" id="WP_186865618.1">
    <property type="nucleotide sequence ID" value="NZ_JACOPE010000001.1"/>
</dbReference>
<dbReference type="InterPro" id="IPR050437">
    <property type="entry name" value="Ribos_protein_bS1-like"/>
</dbReference>
<dbReference type="InterPro" id="IPR010994">
    <property type="entry name" value="RuvA_2-like"/>
</dbReference>
<dbReference type="Gene3D" id="2.40.50.140">
    <property type="entry name" value="Nucleic acid-binding proteins"/>
    <property type="match status" value="1"/>
</dbReference>
<dbReference type="Gene3D" id="1.10.150.310">
    <property type="entry name" value="Tex RuvX-like domain-like"/>
    <property type="match status" value="1"/>
</dbReference>
<dbReference type="Gene3D" id="1.10.3500.10">
    <property type="entry name" value="Tex N-terminal region-like"/>
    <property type="match status" value="1"/>
</dbReference>
<dbReference type="PROSITE" id="PS50126">
    <property type="entry name" value="S1"/>
    <property type="match status" value="1"/>
</dbReference>
<dbReference type="Pfam" id="PF22706">
    <property type="entry name" value="Tex_central_region"/>
    <property type="match status" value="1"/>
</dbReference>
<dbReference type="Pfam" id="PF00575">
    <property type="entry name" value="S1"/>
    <property type="match status" value="1"/>
</dbReference>
<dbReference type="InterPro" id="IPR003029">
    <property type="entry name" value="S1_domain"/>
</dbReference>
<sequence>MDINQRLTEELQVKRWQIDAAVKLIDEGNTIPFISRYRKEATGSLNDEQLRKLYERLVYLRNLEEKKEQVLSSIEEQGKLTEELKAQILAAETLVVVEDLYRPYRPKRRTRATIAKEKGLEPLAALITLQQTKVALEEEAQKYISEEKDVKTVDDAIAGAKDIIAESISDEADYRSWIRKQTMKKGKLVSTAKDAEAESVYEMYYEFEEALSKLAGHRILALNRGEKEKFLTVKIEAPEDDILRYIEKQVIHQDNPYTTPVLKAVVEDSYKRLIAPAIEREIRSELTETAEDGAIEVFGKNLHQLLMQPPITGQVVLGWDPAFRTGCKLAVVDATGKVIGTTVIYPTAPTTPAKIKASKDLLKKIIPKYHVSLISLGNGTASRESEQFIVELLKEMPDQHVQYVIVNEAGASVYSASKLASEEFPKFDVGQRSAASIARRLQDPLAELVKIDPKSIGVGQYQHDMNQKKLGESLNGVVEDCVNKVGVDLNTASAPLLSYISGISSAIAKNIVAYREENGTFADRKQLLKVAKLGPKAFEQCAGFMRIQGGKNPLDATGVHPESYEAAAKLLEKQGFSLDDIRNGNLTGLSLTIKDYKKLAEELEIGEITLRDIVKELEKPARDPRDEMPKPILRTDVLEMKDLKEGMVLKGTVRNVIDFGVFVDIGVHQDGLVHISQITDKYIKHPLEAVSVGDIVDVKVMSVDLKKKRIQLTMRGISQ</sequence>
<dbReference type="Pfam" id="PF17674">
    <property type="entry name" value="HHH_9"/>
    <property type="match status" value="1"/>
</dbReference>
<dbReference type="SUPFAM" id="SSF47781">
    <property type="entry name" value="RuvA domain 2-like"/>
    <property type="match status" value="2"/>
</dbReference>
<name>A0ABR7G5N0_9FIRM</name>
<dbReference type="CDD" id="cd05685">
    <property type="entry name" value="S1_Tex"/>
    <property type="match status" value="1"/>
</dbReference>
<dbReference type="InterPro" id="IPR012340">
    <property type="entry name" value="NA-bd_OB-fold"/>
</dbReference>
<dbReference type="SUPFAM" id="SSF50249">
    <property type="entry name" value="Nucleic acid-binding proteins"/>
    <property type="match status" value="1"/>
</dbReference>
<dbReference type="EMBL" id="JACOPE010000001">
    <property type="protein sequence ID" value="MBC5682742.1"/>
    <property type="molecule type" value="Genomic_DNA"/>
</dbReference>
<dbReference type="InterPro" id="IPR023319">
    <property type="entry name" value="Tex-like_HTH_dom_sf"/>
</dbReference>
<dbReference type="InterPro" id="IPR023323">
    <property type="entry name" value="Tex-like_dom_sf"/>
</dbReference>
<dbReference type="InterPro" id="IPR055179">
    <property type="entry name" value="Tex-like_central_region"/>
</dbReference>
<dbReference type="InterPro" id="IPR006641">
    <property type="entry name" value="YqgF/RNaseH-like_dom"/>
</dbReference>
<evidence type="ECO:0000259" key="1">
    <source>
        <dbReference type="PROSITE" id="PS50126"/>
    </source>
</evidence>
<dbReference type="Gene3D" id="1.10.10.650">
    <property type="entry name" value="RuvA domain 2-like"/>
    <property type="match status" value="1"/>
</dbReference>
<dbReference type="Proteomes" id="UP000631576">
    <property type="component" value="Unassembled WGS sequence"/>
</dbReference>
<dbReference type="Pfam" id="PF12836">
    <property type="entry name" value="HHH_3"/>
    <property type="match status" value="1"/>
</dbReference>
<dbReference type="InterPro" id="IPR018974">
    <property type="entry name" value="Tex-like_N"/>
</dbReference>